<keyword evidence="1" id="KW-1133">Transmembrane helix</keyword>
<accession>A0A170PPC2</accession>
<evidence type="ECO:0008006" key="3">
    <source>
        <dbReference type="Google" id="ProtNLM"/>
    </source>
</evidence>
<dbReference type="EMBL" id="CZQE01000243">
    <property type="protein sequence ID" value="CUS45336.1"/>
    <property type="molecule type" value="Genomic_DNA"/>
</dbReference>
<feature type="transmembrane region" description="Helical" evidence="1">
    <location>
        <begin position="12"/>
        <end position="33"/>
    </location>
</feature>
<dbReference type="AlphaFoldDB" id="A0A170PPC2"/>
<sequence length="134" mass="13905">MTALRRHFLRHRLLAGWIVAAGLLMKLLVPAGYMPMASGGSIIIQICSGYGPMTMAMPIPGKEDQSGQDGQQGKAEMPCAYSGLSTPSLAAADPLLLALAVLFVMVAATRAAIPIPAAPPPHLRPPLRGPPATA</sequence>
<reference evidence="2" key="1">
    <citation type="submission" date="2015-10" db="EMBL/GenBank/DDBJ databases">
        <authorList>
            <person name="Gilbert D.G."/>
        </authorList>
    </citation>
    <scope>NUCLEOTIDE SEQUENCE</scope>
</reference>
<proteinExistence type="predicted"/>
<name>A0A170PPC2_9ZZZZ</name>
<gene>
    <name evidence="2" type="ORF">MGWOODY_Smn2186</name>
</gene>
<organism evidence="2">
    <name type="scientific">hydrothermal vent metagenome</name>
    <dbReference type="NCBI Taxonomy" id="652676"/>
    <lineage>
        <taxon>unclassified sequences</taxon>
        <taxon>metagenomes</taxon>
        <taxon>ecological metagenomes</taxon>
    </lineage>
</organism>
<protein>
    <recommendedName>
        <fullName evidence="3">DUF2946 domain-containing protein</fullName>
    </recommendedName>
</protein>
<keyword evidence="1" id="KW-0472">Membrane</keyword>
<evidence type="ECO:0000313" key="2">
    <source>
        <dbReference type="EMBL" id="CUS45336.1"/>
    </source>
</evidence>
<keyword evidence="1" id="KW-0812">Transmembrane</keyword>
<evidence type="ECO:0000256" key="1">
    <source>
        <dbReference type="SAM" id="Phobius"/>
    </source>
</evidence>